<comment type="caution">
    <text evidence="3">The sequence shown here is derived from an EMBL/GenBank/DDBJ whole genome shotgun (WGS) entry which is preliminary data.</text>
</comment>
<dbReference type="OrthoDB" id="5273684at2759"/>
<evidence type="ECO:0000313" key="3">
    <source>
        <dbReference type="EMBL" id="OQO14141.1"/>
    </source>
</evidence>
<feature type="domain" description="Acid ceramidase N-terminal" evidence="2">
    <location>
        <begin position="49"/>
        <end position="102"/>
    </location>
</feature>
<dbReference type="STRING" id="1507870.A0A1V8TS69"/>
<gene>
    <name evidence="3" type="ORF">B0A48_01017</name>
</gene>
<dbReference type="EC" id="3.5.1.23" evidence="1"/>
<organism evidence="3 4">
    <name type="scientific">Cryoendolithus antarcticus</name>
    <dbReference type="NCBI Taxonomy" id="1507870"/>
    <lineage>
        <taxon>Eukaryota</taxon>
        <taxon>Fungi</taxon>
        <taxon>Dikarya</taxon>
        <taxon>Ascomycota</taxon>
        <taxon>Pezizomycotina</taxon>
        <taxon>Dothideomycetes</taxon>
        <taxon>Dothideomycetidae</taxon>
        <taxon>Cladosporiales</taxon>
        <taxon>Cladosporiaceae</taxon>
        <taxon>Cryoendolithus</taxon>
    </lineage>
</organism>
<proteinExistence type="predicted"/>
<dbReference type="PANTHER" id="PTHR28583">
    <property type="entry name" value="ACID AMIDASE"/>
    <property type="match status" value="1"/>
</dbReference>
<name>A0A1V8TS69_9PEZI</name>
<dbReference type="PANTHER" id="PTHR28583:SF1">
    <property type="entry name" value="ACID CERAMIDASE"/>
    <property type="match status" value="1"/>
</dbReference>
<accession>A0A1V8TS69</accession>
<dbReference type="Proteomes" id="UP000192596">
    <property type="component" value="Unassembled WGS sequence"/>
</dbReference>
<dbReference type="AlphaFoldDB" id="A0A1V8TS69"/>
<evidence type="ECO:0000313" key="4">
    <source>
        <dbReference type="Proteomes" id="UP000192596"/>
    </source>
</evidence>
<dbReference type="InParanoid" id="A0A1V8TS69"/>
<dbReference type="EMBL" id="NAJO01000002">
    <property type="protein sequence ID" value="OQO14141.1"/>
    <property type="molecule type" value="Genomic_DNA"/>
</dbReference>
<dbReference type="GO" id="GO:0017040">
    <property type="term" value="F:N-acylsphingosine amidohydrolase activity"/>
    <property type="evidence" value="ECO:0007669"/>
    <property type="project" value="UniProtKB-EC"/>
</dbReference>
<sequence>MPPTTRSRATQAADLVLSDQANASSSDATFLTNDATWAKRKRVPNEPQSIPRFSIDLSLPPQQRYTEVCAAFKDQMLGLRELFDDVVGSMLPFVPKAVLKWICWLLLRGVYDAEETAELKGISSNTGIEVYLLVCFNVILDLLMGCTSGGALIHDEAAEDHNATRMVHFRTLDWGMPSLRHVIVQLDYKAHAEGEVIASSVTYAGFVGVLTGVRKDLSMSLNFRGVRNDPHSLLANLSYCWHMSMVLVGFRRSISSVLRGFLLPRRGASNPGAKDKTDRTSGRADYKEIVASLDLVVVTNADSEDSDSRVHASSHQITKPVSQALTDLLDDAEDRTQCAEYNYRKLLQRRERHFPTPKTRNATFVKLPSVDDIVDLVQMYPTTNECTHFAAVLDPAEGKIAWARSWQRPVSAKWIRAHMTDGR</sequence>
<reference evidence="4" key="1">
    <citation type="submission" date="2017-03" db="EMBL/GenBank/DDBJ databases">
        <title>Genomes of endolithic fungi from Antarctica.</title>
        <authorList>
            <person name="Coleine C."/>
            <person name="Masonjones S."/>
            <person name="Stajich J.E."/>
        </authorList>
    </citation>
    <scope>NUCLEOTIDE SEQUENCE [LARGE SCALE GENOMIC DNA]</scope>
    <source>
        <strain evidence="4">CCFEE 5527</strain>
    </source>
</reference>
<keyword evidence="4" id="KW-1185">Reference proteome</keyword>
<evidence type="ECO:0000256" key="1">
    <source>
        <dbReference type="ARBA" id="ARBA00011891"/>
    </source>
</evidence>
<dbReference type="InterPro" id="IPR029130">
    <property type="entry name" value="Acid_ceramidase_N"/>
</dbReference>
<evidence type="ECO:0000259" key="2">
    <source>
        <dbReference type="Pfam" id="PF15508"/>
    </source>
</evidence>
<dbReference type="Pfam" id="PF15508">
    <property type="entry name" value="NAAA-beta"/>
    <property type="match status" value="1"/>
</dbReference>
<protein>
    <recommendedName>
        <fullName evidence="1">ceramidase</fullName>
        <ecNumber evidence="1">3.5.1.23</ecNumber>
    </recommendedName>
</protein>